<keyword evidence="3" id="KW-1185">Reference proteome</keyword>
<dbReference type="EMBL" id="BLAY01000003">
    <property type="protein sequence ID" value="GET35665.1"/>
    <property type="molecule type" value="Genomic_DNA"/>
</dbReference>
<dbReference type="AlphaFoldDB" id="A0AAV3X6F0"/>
<organism evidence="2 3">
    <name type="scientific">Microseira wollei NIES-4236</name>
    <dbReference type="NCBI Taxonomy" id="2530354"/>
    <lineage>
        <taxon>Bacteria</taxon>
        <taxon>Bacillati</taxon>
        <taxon>Cyanobacteriota</taxon>
        <taxon>Cyanophyceae</taxon>
        <taxon>Oscillatoriophycideae</taxon>
        <taxon>Aerosakkonematales</taxon>
        <taxon>Aerosakkonemataceae</taxon>
        <taxon>Microseira</taxon>
    </lineage>
</organism>
<evidence type="ECO:0000313" key="2">
    <source>
        <dbReference type="EMBL" id="GET35665.1"/>
    </source>
</evidence>
<dbReference type="Proteomes" id="UP001050975">
    <property type="component" value="Unassembled WGS sequence"/>
</dbReference>
<feature type="transmembrane region" description="Helical" evidence="1">
    <location>
        <begin position="84"/>
        <end position="101"/>
    </location>
</feature>
<evidence type="ECO:0000313" key="3">
    <source>
        <dbReference type="Proteomes" id="UP001050975"/>
    </source>
</evidence>
<reference evidence="2" key="1">
    <citation type="submission" date="2019-10" db="EMBL/GenBank/DDBJ databases">
        <title>Draft genome sequece of Microseira wollei NIES-4236.</title>
        <authorList>
            <person name="Yamaguchi H."/>
            <person name="Suzuki S."/>
            <person name="Kawachi M."/>
        </authorList>
    </citation>
    <scope>NUCLEOTIDE SEQUENCE</scope>
    <source>
        <strain evidence="2">NIES-4236</strain>
    </source>
</reference>
<keyword evidence="1" id="KW-0812">Transmembrane</keyword>
<comment type="caution">
    <text evidence="2">The sequence shown here is derived from an EMBL/GenBank/DDBJ whole genome shotgun (WGS) entry which is preliminary data.</text>
</comment>
<feature type="transmembrane region" description="Helical" evidence="1">
    <location>
        <begin position="142"/>
        <end position="161"/>
    </location>
</feature>
<feature type="transmembrane region" description="Helical" evidence="1">
    <location>
        <begin position="408"/>
        <end position="432"/>
    </location>
</feature>
<feature type="transmembrane region" description="Helical" evidence="1">
    <location>
        <begin position="385"/>
        <end position="402"/>
    </location>
</feature>
<keyword evidence="1" id="KW-1133">Transmembrane helix</keyword>
<feature type="transmembrane region" description="Helical" evidence="1">
    <location>
        <begin position="322"/>
        <end position="340"/>
    </location>
</feature>
<feature type="transmembrane region" description="Helical" evidence="1">
    <location>
        <begin position="204"/>
        <end position="223"/>
    </location>
</feature>
<protein>
    <submittedName>
        <fullName evidence="2">Uncharacterized protein</fullName>
    </submittedName>
</protein>
<dbReference type="RefSeq" id="WP_226573755.1">
    <property type="nucleotide sequence ID" value="NZ_BLAY01000003.1"/>
</dbReference>
<keyword evidence="1" id="KW-0472">Membrane</keyword>
<feature type="transmembrane region" description="Helical" evidence="1">
    <location>
        <begin position="21"/>
        <end position="41"/>
    </location>
</feature>
<feature type="transmembrane region" description="Helical" evidence="1">
    <location>
        <begin position="469"/>
        <end position="487"/>
    </location>
</feature>
<accession>A0AAV3X6F0</accession>
<gene>
    <name evidence="2" type="ORF">MiSe_04070</name>
</gene>
<feature type="transmembrane region" description="Helical" evidence="1">
    <location>
        <begin position="235"/>
        <end position="253"/>
    </location>
</feature>
<evidence type="ECO:0000256" key="1">
    <source>
        <dbReference type="SAM" id="Phobius"/>
    </source>
</evidence>
<proteinExistence type="predicted"/>
<feature type="transmembrane region" description="Helical" evidence="1">
    <location>
        <begin position="113"/>
        <end position="130"/>
    </location>
</feature>
<sequence>MSNKKIFFYQYNCISINLIKSIVLFFFLIISIGFFITIFLINNYLFSYVYEEWLINYSQGFVRRGLPGAILLLLTNLNLDIFKLIKLFSYITFLLVYSIYLFKVRQSKKVLDLESLIVVLFLPSLILFPLHDPNAIGRKEFLFFFGLFVNLFLLKKAIKIINLHIAQDLEYEEQYLTNAINQYSRSLFICYNLLSIPTALSHESIIFLALPLNMIITSSLIGLKFPIKKVLWRTLIIYFPTIFVTFLCLIFQGNDLTPVVICQSWQEYINQYKSINCDPGYLPAKRTITLTDNVPLVLQYIGLPIRYFVMEVWTNNIYSNNGLVFLKWISAFLLCTIILMRTSSRILINSVEKIKPKIKIQNQDNRSLEFSSAIDPVHVISSFSFKYAFIPFMFSSVLYIIAQDWGRWFFMTSTSYTICLLSPSLILIEIVGNSQNKWNGWNKCPLKFLFSIYYSYFKITNWFCKWHLLQRFYVIYFVVIIFTLFVLKIPHHSHFWDWSFKPWVVDLLREEVNFVREIIRMKVNLMP</sequence>
<name>A0AAV3X6F0_9CYAN</name>